<dbReference type="PANTHER" id="PTHR28026:SF9">
    <property type="entry name" value="2-HYDROXY-PALMITIC ACID DIOXYGENASE MPO1"/>
    <property type="match status" value="1"/>
</dbReference>
<dbReference type="OrthoDB" id="2124888at2759"/>
<evidence type="ECO:0000313" key="3">
    <source>
        <dbReference type="Proteomes" id="UP000182658"/>
    </source>
</evidence>
<keyword evidence="1" id="KW-1133">Transmembrane helix</keyword>
<evidence type="ECO:0000256" key="1">
    <source>
        <dbReference type="SAM" id="Phobius"/>
    </source>
</evidence>
<organism evidence="2 3">
    <name type="scientific">Coniochaeta ligniaria NRRL 30616</name>
    <dbReference type="NCBI Taxonomy" id="1408157"/>
    <lineage>
        <taxon>Eukaryota</taxon>
        <taxon>Fungi</taxon>
        <taxon>Dikarya</taxon>
        <taxon>Ascomycota</taxon>
        <taxon>Pezizomycotina</taxon>
        <taxon>Sordariomycetes</taxon>
        <taxon>Sordariomycetidae</taxon>
        <taxon>Coniochaetales</taxon>
        <taxon>Coniochaetaceae</taxon>
        <taxon>Coniochaeta</taxon>
    </lineage>
</organism>
<dbReference type="EMBL" id="KV875093">
    <property type="protein sequence ID" value="OIW35334.1"/>
    <property type="molecule type" value="Genomic_DNA"/>
</dbReference>
<dbReference type="Proteomes" id="UP000182658">
    <property type="component" value="Unassembled WGS sequence"/>
</dbReference>
<reference evidence="2 3" key="1">
    <citation type="submission" date="2016-10" db="EMBL/GenBank/DDBJ databases">
        <title>Draft genome sequence of Coniochaeta ligniaria NRRL30616, a lignocellulolytic fungus for bioabatement of inhibitors in plant biomass hydrolysates.</title>
        <authorList>
            <consortium name="DOE Joint Genome Institute"/>
            <person name="Jimenez D.J."/>
            <person name="Hector R.E."/>
            <person name="Riley R."/>
            <person name="Sun H."/>
            <person name="Grigoriev I.V."/>
            <person name="Van Elsas J.D."/>
            <person name="Nichols N.N."/>
        </authorList>
    </citation>
    <scope>NUCLEOTIDE SEQUENCE [LARGE SCALE GENOMIC DNA]</scope>
    <source>
        <strain evidence="2 3">NRRL 30616</strain>
    </source>
</reference>
<keyword evidence="1" id="KW-0472">Membrane</keyword>
<dbReference type="GO" id="GO:0046521">
    <property type="term" value="P:sphingoid catabolic process"/>
    <property type="evidence" value="ECO:0007669"/>
    <property type="project" value="TreeGrafter"/>
</dbReference>
<protein>
    <submittedName>
        <fullName evidence="2">DUF962-domain-containing protein</fullName>
    </submittedName>
</protein>
<dbReference type="FunCoup" id="A0A1J7J6C9">
    <property type="interactions" value="123"/>
</dbReference>
<sequence length="193" mass="21347">MSLNLEKQLTFYGAYHNNAVNIAIHMVCVPLILVTFFTLATNTGSFFTPPQWLAIPYLEPNLGTFFAFLWGALYVLLEPVAGTVLAILCVASAAVGNQLRIANATATNEWASAIFIVSWILQFVGHGKFEGRAPALLDNLFQAIFLAPLFVWLELLFMLGYRPQLKARVDKAVAVEVAKFRLQKEALKNGKAQ</sequence>
<name>A0A1J7J6C9_9PEZI</name>
<dbReference type="GO" id="GO:0016020">
    <property type="term" value="C:membrane"/>
    <property type="evidence" value="ECO:0007669"/>
    <property type="project" value="GOC"/>
</dbReference>
<dbReference type="InParanoid" id="A0A1J7J6C9"/>
<dbReference type="PANTHER" id="PTHR28026">
    <property type="entry name" value="DUF962 DOMAIN PROTEIN (AFU_ORTHOLOGUE AFUA_8G05310)"/>
    <property type="match status" value="1"/>
</dbReference>
<keyword evidence="1" id="KW-0812">Transmembrane</keyword>
<evidence type="ECO:0000313" key="2">
    <source>
        <dbReference type="EMBL" id="OIW35334.1"/>
    </source>
</evidence>
<feature type="transmembrane region" description="Helical" evidence="1">
    <location>
        <begin position="20"/>
        <end position="40"/>
    </location>
</feature>
<proteinExistence type="predicted"/>
<accession>A0A1J7J6C9</accession>
<dbReference type="InterPro" id="IPR009305">
    <property type="entry name" value="Mpo1-like"/>
</dbReference>
<keyword evidence="3" id="KW-1185">Reference proteome</keyword>
<dbReference type="Pfam" id="PF06127">
    <property type="entry name" value="Mpo1-like"/>
    <property type="match status" value="1"/>
</dbReference>
<gene>
    <name evidence="2" type="ORF">CONLIGDRAFT_53894</name>
</gene>
<dbReference type="GO" id="GO:0005783">
    <property type="term" value="C:endoplasmic reticulum"/>
    <property type="evidence" value="ECO:0007669"/>
    <property type="project" value="TreeGrafter"/>
</dbReference>
<feature type="transmembrane region" description="Helical" evidence="1">
    <location>
        <begin position="141"/>
        <end position="161"/>
    </location>
</feature>
<dbReference type="AlphaFoldDB" id="A0A1J7J6C9"/>
<feature type="transmembrane region" description="Helical" evidence="1">
    <location>
        <begin position="111"/>
        <end position="129"/>
    </location>
</feature>